<keyword evidence="3" id="KW-0472">Membrane</keyword>
<gene>
    <name evidence="4" type="ORF">BECKMB1821G_GA0114241_101817</name>
</gene>
<evidence type="ECO:0000313" key="4">
    <source>
        <dbReference type="EMBL" id="VFK26096.1"/>
    </source>
</evidence>
<dbReference type="EMBL" id="CAADFO010000018">
    <property type="protein sequence ID" value="VFK26096.1"/>
    <property type="molecule type" value="Genomic_DNA"/>
</dbReference>
<feature type="transmembrane region" description="Helical" evidence="3">
    <location>
        <begin position="278"/>
        <end position="303"/>
    </location>
</feature>
<accession>A0A450X9Z0</accession>
<keyword evidence="3" id="KW-0812">Transmembrane</keyword>
<keyword evidence="1" id="KW-0175">Coiled coil</keyword>
<evidence type="ECO:0000256" key="1">
    <source>
        <dbReference type="SAM" id="Coils"/>
    </source>
</evidence>
<reference evidence="4" key="1">
    <citation type="submission" date="2019-02" db="EMBL/GenBank/DDBJ databases">
        <authorList>
            <person name="Gruber-Vodicka R. H."/>
            <person name="Seah K. B. B."/>
        </authorList>
    </citation>
    <scope>NUCLEOTIDE SEQUENCE</scope>
    <source>
        <strain evidence="4">BECK_BZ197</strain>
    </source>
</reference>
<name>A0A450X9Z0_9GAMM</name>
<proteinExistence type="predicted"/>
<feature type="region of interest" description="Disordered" evidence="2">
    <location>
        <begin position="709"/>
        <end position="728"/>
    </location>
</feature>
<organism evidence="4">
    <name type="scientific">Candidatus Kentrum sp. MB</name>
    <dbReference type="NCBI Taxonomy" id="2138164"/>
    <lineage>
        <taxon>Bacteria</taxon>
        <taxon>Pseudomonadati</taxon>
        <taxon>Pseudomonadota</taxon>
        <taxon>Gammaproteobacteria</taxon>
        <taxon>Candidatus Kentrum</taxon>
    </lineage>
</organism>
<feature type="coiled-coil region" evidence="1">
    <location>
        <begin position="494"/>
        <end position="542"/>
    </location>
</feature>
<evidence type="ECO:0000256" key="3">
    <source>
        <dbReference type="SAM" id="Phobius"/>
    </source>
</evidence>
<evidence type="ECO:0000256" key="2">
    <source>
        <dbReference type="SAM" id="MobiDB-lite"/>
    </source>
</evidence>
<protein>
    <submittedName>
        <fullName evidence="4">Uncharacterized protein</fullName>
    </submittedName>
</protein>
<keyword evidence="3" id="KW-1133">Transmembrane helix</keyword>
<dbReference type="AlphaFoldDB" id="A0A450X9Z0"/>
<feature type="transmembrane region" description="Helical" evidence="3">
    <location>
        <begin position="12"/>
        <end position="30"/>
    </location>
</feature>
<sequence>MKISIYKNRPYSIYWLFVMVGAVLLTVFFSEQVMAKPKQKTITIREYIEPFSVKFHDKDIYMRYIERKGLPSQYRTQVNGITLFYEKKEGIDSFQETRKDPEGRGFAFISLYEGICFLSEWDTYEEVMSRMNRFPVLNLVPSAQNGDKEWWFKVNDNIKTKEGFPLRVDKSELKSRPENTTFKEIVQKFIGKPCANLFVVSGKNEQETKRVMDDGDPWSGFATSDDISDAKKEIISRVQEITENSISDKLNANEGELKKIGEKLNELSTDRETDIWTYLYQIQSFLTMALFAMVIIGLFFFLYKRYRSELNDRSLRQKTRDTITPYVRDKFEKSGDYRDKTLLQMIDALPIQDKIAILLIVDLDNKIRRIEGNVDTLMIAGLKDGDLQNPNSQKQLVITDNMKQIAKCVEDLYDEYRDVFSRDCNANYRKLLDELATSNLLPPQQKISILLAIINIAKMDEIIAGINGGLSTGQIPELLDRAFEKHLHPLVLDNERKEKKLSQLESVCRDLRKRLDESQRENEKIEEELNNRKRESDKIFQESQPFRRKCFIVYGDLKENDFETNIGTLQAYLDWESEQALWKRYRDVLKSLHHYFLNHQEILVQDFYKACGLDNLQGLLDERAPYIWFPDAHEKCQNPREAIIQEIQEQWRGFISRIFCSEILLRGYWYDECYYHDKAIGFRLKKAVATLREILESLELRPDDIVLLEPPSGEYEEDRDPEPRDLSQQERYNRILKEKTANVDEGIVSYVRTWGLFDKAKNEWHMNTKLNTRREGDFWGS</sequence>